<dbReference type="Pfam" id="PF05036">
    <property type="entry name" value="SPOR"/>
    <property type="match status" value="2"/>
</dbReference>
<evidence type="ECO:0000259" key="3">
    <source>
        <dbReference type="PROSITE" id="PS51724"/>
    </source>
</evidence>
<feature type="transmembrane region" description="Helical" evidence="2">
    <location>
        <begin position="50"/>
        <end position="68"/>
    </location>
</feature>
<dbReference type="InterPro" id="IPR036680">
    <property type="entry name" value="SPOR-like_sf"/>
</dbReference>
<name>M1YMR1_NITG3</name>
<dbReference type="Gene3D" id="3.30.70.1070">
    <property type="entry name" value="Sporulation related repeat"/>
    <property type="match status" value="2"/>
</dbReference>
<dbReference type="InParanoid" id="M1YMR1"/>
<accession>M1YMR1</accession>
<sequence length="344" mass="36800">MSRPSLFAEPKQTETADKKFLKRIDELIDESEIEAMAEIDKQIRYKNAKFALIALIAVGLAALLYLGVENQSLPGLPGMDQTAKVEPQPAPGPEIAPLNENVGAATPQNEVKAPIAPEASGEEKPASNLGEMENQAASAISEALSSLDESSSSPAPVNKAPEEEGTGKEKPVVKETKPEVKSNGLPLNPPAGDYYVQVGAFSVKSNADRMLKKLKAAGLPTAVSQTEGTSSMHTLLIGGFSSPDSAQFLMKELKSKGHTPDLVPSQDGNYAILLGKTRSLKNAETMQKKLGQEGIFTQIEKRKVSTPIHVVRVGGFASKDLAARYQKEIAKVGYPKTLVRKITK</sequence>
<evidence type="ECO:0000313" key="4">
    <source>
        <dbReference type="EMBL" id="CCQ91745.1"/>
    </source>
</evidence>
<dbReference type="RefSeq" id="WP_005010814.1">
    <property type="nucleotide sequence ID" value="NZ_HG422173.1"/>
</dbReference>
<dbReference type="PANTHER" id="PTHR34183">
    <property type="entry name" value="ENDOLYTIC PEPTIDOGLYCAN TRANSGLYCOSYLASE RLPA"/>
    <property type="match status" value="1"/>
</dbReference>
<comment type="caution">
    <text evidence="4">The sequence shown here is derived from an EMBL/GenBank/DDBJ whole genome shotgun (WGS) entry which is preliminary data.</text>
</comment>
<feature type="region of interest" description="Disordered" evidence="1">
    <location>
        <begin position="78"/>
        <end position="100"/>
    </location>
</feature>
<dbReference type="GO" id="GO:0042834">
    <property type="term" value="F:peptidoglycan binding"/>
    <property type="evidence" value="ECO:0007669"/>
    <property type="project" value="InterPro"/>
</dbReference>
<evidence type="ECO:0000313" key="5">
    <source>
        <dbReference type="Proteomes" id="UP000011704"/>
    </source>
</evidence>
<feature type="region of interest" description="Disordered" evidence="1">
    <location>
        <begin position="113"/>
        <end position="186"/>
    </location>
</feature>
<keyword evidence="5" id="KW-1185">Reference proteome</keyword>
<evidence type="ECO:0000256" key="1">
    <source>
        <dbReference type="SAM" id="MobiDB-lite"/>
    </source>
</evidence>
<dbReference type="EMBL" id="CAQJ01000087">
    <property type="protein sequence ID" value="CCQ91745.1"/>
    <property type="molecule type" value="Genomic_DNA"/>
</dbReference>
<feature type="domain" description="SPOR" evidence="3">
    <location>
        <begin position="188"/>
        <end position="266"/>
    </location>
</feature>
<keyword evidence="2" id="KW-1133">Transmembrane helix</keyword>
<dbReference type="InterPro" id="IPR007730">
    <property type="entry name" value="SPOR-like_dom"/>
</dbReference>
<dbReference type="OrthoDB" id="9806267at2"/>
<keyword evidence="2" id="KW-0472">Membrane</keyword>
<dbReference type="PANTHER" id="PTHR34183:SF8">
    <property type="entry name" value="ENDOLYTIC PEPTIDOGLYCAN TRANSGLYCOSYLASE RLPA-RELATED"/>
    <property type="match status" value="1"/>
</dbReference>
<feature type="compositionally biased region" description="Basic and acidic residues" evidence="1">
    <location>
        <begin position="160"/>
        <end position="180"/>
    </location>
</feature>
<dbReference type="STRING" id="1266370.NITGR_790003"/>
<keyword evidence="2" id="KW-0812">Transmembrane</keyword>
<evidence type="ECO:0000256" key="2">
    <source>
        <dbReference type="SAM" id="Phobius"/>
    </source>
</evidence>
<feature type="compositionally biased region" description="Low complexity" evidence="1">
    <location>
        <begin position="136"/>
        <end position="156"/>
    </location>
</feature>
<gene>
    <name evidence="4" type="ORF">NITGR_790003</name>
</gene>
<dbReference type="AlphaFoldDB" id="M1YMR1"/>
<dbReference type="Proteomes" id="UP000011704">
    <property type="component" value="Unassembled WGS sequence"/>
</dbReference>
<organism evidence="4 5">
    <name type="scientific">Nitrospina gracilis (strain 3/211)</name>
    <dbReference type="NCBI Taxonomy" id="1266370"/>
    <lineage>
        <taxon>Bacteria</taxon>
        <taxon>Pseudomonadati</taxon>
        <taxon>Nitrospinota/Tectimicrobiota group</taxon>
        <taxon>Nitrospinota</taxon>
        <taxon>Nitrospinia</taxon>
        <taxon>Nitrospinales</taxon>
        <taxon>Nitrospinaceae</taxon>
        <taxon>Nitrospina</taxon>
    </lineage>
</organism>
<dbReference type="SUPFAM" id="SSF110997">
    <property type="entry name" value="Sporulation related repeat"/>
    <property type="match status" value="2"/>
</dbReference>
<dbReference type="PROSITE" id="PS51724">
    <property type="entry name" value="SPOR"/>
    <property type="match status" value="1"/>
</dbReference>
<dbReference type="HOGENOM" id="CLU_806158_0_0_0"/>
<proteinExistence type="predicted"/>
<reference evidence="4 5" key="1">
    <citation type="journal article" date="2013" name="Front. Microbiol.">
        <title>The genome of Nitrospina gracilis illuminates the metabolism and evolution of the major marine nitrite oxidizer.</title>
        <authorList>
            <person name="Luecker S."/>
            <person name="Nowka B."/>
            <person name="Rattei T."/>
            <person name="Spieck E."/>
            <person name="and Daims H."/>
        </authorList>
    </citation>
    <scope>NUCLEOTIDE SEQUENCE [LARGE SCALE GENOMIC DNA]</scope>
    <source>
        <strain evidence="4 5">3/211</strain>
    </source>
</reference>
<protein>
    <recommendedName>
        <fullName evidence="3">SPOR domain-containing protein</fullName>
    </recommendedName>
</protein>